<dbReference type="GeneID" id="17258580"/>
<dbReference type="EnsemblProtists" id="EOD12385">
    <property type="protein sequence ID" value="EOD12385"/>
    <property type="gene ID" value="EMIHUDRAFT_67113"/>
</dbReference>
<feature type="region of interest" description="Disordered" evidence="1">
    <location>
        <begin position="408"/>
        <end position="469"/>
    </location>
</feature>
<organism evidence="2 3">
    <name type="scientific">Emiliania huxleyi (strain CCMP1516)</name>
    <dbReference type="NCBI Taxonomy" id="280463"/>
    <lineage>
        <taxon>Eukaryota</taxon>
        <taxon>Haptista</taxon>
        <taxon>Haptophyta</taxon>
        <taxon>Prymnesiophyceae</taxon>
        <taxon>Isochrysidales</taxon>
        <taxon>Noelaerhabdaceae</taxon>
        <taxon>Emiliania</taxon>
    </lineage>
</organism>
<dbReference type="STRING" id="2903.R1DCX7"/>
<sequence length="469" mass="51123">MRQPGPLTTRAFATLPSSSALAEAGGAGGSSLLQSLVAQEQSLQSLFRGEWPTAEPPEFVLSRPALRPSACDVDVDVAVCGGTLGILVGCALQLRGHRVAVVEAGPLRGRAQDWNTSQEELRRLVSAGLLTEEELHRVAPLRFGPMRCKFGATPASELQLRGVLDVAVSPTALLEAVSARFKAAGGLVLENSPVREVRIHPDGAALALGQGGAGQGRTLHSRLVVDAMGHRSPLALQARRGQRPDGVCVQVGSCARGAWARQWRGRGDFFVTEDDAQYCGPRRCARAQLFWQSFPSSGGEEERSTYLFTYLRPGCREVSWSLLGLLELMEEYWSRLPAYQRCGEADEVALRRILFGWFPTYRSNSPLKPAFDRVLSVGDASAVQSPISFGGFCAMLRHLPRYSRGIDAALRQETPRPRQPLGRPRPISSRRYPLSSADRRVRTASPAPSSPGSRPTSPTWARHGCRRRR</sequence>
<dbReference type="AlphaFoldDB" id="A0A0D3IMA0"/>
<reference evidence="2" key="2">
    <citation type="submission" date="2024-10" db="UniProtKB">
        <authorList>
            <consortium name="EnsemblProtists"/>
        </authorList>
    </citation>
    <scope>IDENTIFICATION</scope>
</reference>
<dbReference type="SUPFAM" id="SSF51905">
    <property type="entry name" value="FAD/NAD(P)-binding domain"/>
    <property type="match status" value="1"/>
</dbReference>
<name>A0A0D3IMA0_EMIH1</name>
<dbReference type="PaxDb" id="2903-EOD12385"/>
<dbReference type="PANTHER" id="PTHR32098:SF5">
    <property type="entry name" value="LYCOPENE BETA_EPSILON CYCLASE PROTEIN"/>
    <property type="match status" value="1"/>
</dbReference>
<dbReference type="Proteomes" id="UP000013827">
    <property type="component" value="Unassembled WGS sequence"/>
</dbReference>
<keyword evidence="3" id="KW-1185">Reference proteome</keyword>
<feature type="compositionally biased region" description="Low complexity" evidence="1">
    <location>
        <begin position="443"/>
        <end position="459"/>
    </location>
</feature>
<proteinExistence type="predicted"/>
<accession>A0A0D3IMA0</accession>
<dbReference type="eggNOG" id="ENOG502QW6A">
    <property type="taxonomic scope" value="Eukaryota"/>
</dbReference>
<evidence type="ECO:0000313" key="3">
    <source>
        <dbReference type="Proteomes" id="UP000013827"/>
    </source>
</evidence>
<dbReference type="PANTHER" id="PTHR32098">
    <property type="entry name" value="LYCOPENE BETA/EPSILON CYCLASE PROTEIN"/>
    <property type="match status" value="1"/>
</dbReference>
<dbReference type="Gene3D" id="3.50.50.60">
    <property type="entry name" value="FAD/NAD(P)-binding domain"/>
    <property type="match status" value="1"/>
</dbReference>
<reference evidence="3" key="1">
    <citation type="journal article" date="2013" name="Nature">
        <title>Pan genome of the phytoplankton Emiliania underpins its global distribution.</title>
        <authorList>
            <person name="Read B.A."/>
            <person name="Kegel J."/>
            <person name="Klute M.J."/>
            <person name="Kuo A."/>
            <person name="Lefebvre S.C."/>
            <person name="Maumus F."/>
            <person name="Mayer C."/>
            <person name="Miller J."/>
            <person name="Monier A."/>
            <person name="Salamov A."/>
            <person name="Young J."/>
            <person name="Aguilar M."/>
            <person name="Claverie J.M."/>
            <person name="Frickenhaus S."/>
            <person name="Gonzalez K."/>
            <person name="Herman E.K."/>
            <person name="Lin Y.C."/>
            <person name="Napier J."/>
            <person name="Ogata H."/>
            <person name="Sarno A.F."/>
            <person name="Shmutz J."/>
            <person name="Schroeder D."/>
            <person name="de Vargas C."/>
            <person name="Verret F."/>
            <person name="von Dassow P."/>
            <person name="Valentin K."/>
            <person name="Van de Peer Y."/>
            <person name="Wheeler G."/>
            <person name="Dacks J.B."/>
            <person name="Delwiche C.F."/>
            <person name="Dyhrman S.T."/>
            <person name="Glockner G."/>
            <person name="John U."/>
            <person name="Richards T."/>
            <person name="Worden A.Z."/>
            <person name="Zhang X."/>
            <person name="Grigoriev I.V."/>
            <person name="Allen A.E."/>
            <person name="Bidle K."/>
            <person name="Borodovsky M."/>
            <person name="Bowler C."/>
            <person name="Brownlee C."/>
            <person name="Cock J.M."/>
            <person name="Elias M."/>
            <person name="Gladyshev V.N."/>
            <person name="Groth M."/>
            <person name="Guda C."/>
            <person name="Hadaegh A."/>
            <person name="Iglesias-Rodriguez M.D."/>
            <person name="Jenkins J."/>
            <person name="Jones B.M."/>
            <person name="Lawson T."/>
            <person name="Leese F."/>
            <person name="Lindquist E."/>
            <person name="Lobanov A."/>
            <person name="Lomsadze A."/>
            <person name="Malik S.B."/>
            <person name="Marsh M.E."/>
            <person name="Mackinder L."/>
            <person name="Mock T."/>
            <person name="Mueller-Roeber B."/>
            <person name="Pagarete A."/>
            <person name="Parker M."/>
            <person name="Probert I."/>
            <person name="Quesneville H."/>
            <person name="Raines C."/>
            <person name="Rensing S.A."/>
            <person name="Riano-Pachon D.M."/>
            <person name="Richier S."/>
            <person name="Rokitta S."/>
            <person name="Shiraiwa Y."/>
            <person name="Soanes D.M."/>
            <person name="van der Giezen M."/>
            <person name="Wahlund T.M."/>
            <person name="Williams B."/>
            <person name="Wilson W."/>
            <person name="Wolfe G."/>
            <person name="Wurch L.L."/>
        </authorList>
    </citation>
    <scope>NUCLEOTIDE SEQUENCE</scope>
</reference>
<dbReference type="InterPro" id="IPR036188">
    <property type="entry name" value="FAD/NAD-bd_sf"/>
</dbReference>
<dbReference type="HOGENOM" id="CLU_027173_2_0_1"/>
<evidence type="ECO:0000313" key="2">
    <source>
        <dbReference type="EnsemblProtists" id="EOD12385"/>
    </source>
</evidence>
<evidence type="ECO:0000256" key="1">
    <source>
        <dbReference type="SAM" id="MobiDB-lite"/>
    </source>
</evidence>
<dbReference type="KEGG" id="ehx:EMIHUDRAFT_67113"/>
<dbReference type="RefSeq" id="XP_005764814.1">
    <property type="nucleotide sequence ID" value="XM_005764757.1"/>
</dbReference>
<protein>
    <submittedName>
        <fullName evidence="2">Uncharacterized protein</fullName>
    </submittedName>
</protein>